<dbReference type="CDD" id="cd02998">
    <property type="entry name" value="PDI_a_ERp38"/>
    <property type="match status" value="2"/>
</dbReference>
<keyword evidence="6" id="KW-0256">Endoplasmic reticulum</keyword>
<evidence type="ECO:0000256" key="1">
    <source>
        <dbReference type="ARBA" id="ARBA00001182"/>
    </source>
</evidence>
<feature type="domain" description="Thioredoxin" evidence="12">
    <location>
        <begin position="82"/>
        <end position="211"/>
    </location>
</feature>
<protein>
    <recommendedName>
        <fullName evidence="3">protein disulfide-isomerase</fullName>
        <ecNumber evidence="3">5.3.4.1</ecNumber>
    </recommendedName>
</protein>
<keyword evidence="14" id="KW-1185">Reference proteome</keyword>
<feature type="signal peptide" evidence="11">
    <location>
        <begin position="1"/>
        <end position="16"/>
    </location>
</feature>
<dbReference type="FunFam" id="1.20.1150.12:FF:000001">
    <property type="entry name" value="Endoplasmic reticulum resident protein 29"/>
    <property type="match status" value="1"/>
</dbReference>
<dbReference type="InterPro" id="IPR011679">
    <property type="entry name" value="ERp29_C"/>
</dbReference>
<dbReference type="SUPFAM" id="SSF52833">
    <property type="entry name" value="Thioredoxin-like"/>
    <property type="match status" value="2"/>
</dbReference>
<comment type="catalytic activity">
    <reaction evidence="1">
        <text>Catalyzes the rearrangement of -S-S- bonds in proteins.</text>
        <dbReference type="EC" id="5.3.4.1"/>
    </reaction>
</comment>
<evidence type="ECO:0000256" key="8">
    <source>
        <dbReference type="ARBA" id="ARBA00023235"/>
    </source>
</evidence>
<comment type="caution">
    <text evidence="13">The sequence shown here is derived from an EMBL/GenBank/DDBJ whole genome shotgun (WGS) entry which is preliminary data.</text>
</comment>
<evidence type="ECO:0000256" key="5">
    <source>
        <dbReference type="ARBA" id="ARBA00022737"/>
    </source>
</evidence>
<dbReference type="PANTHER" id="PTHR45672">
    <property type="entry name" value="PROTEIN DISULFIDE-ISOMERASE C17H9.14C-RELATED"/>
    <property type="match status" value="1"/>
</dbReference>
<evidence type="ECO:0000313" key="14">
    <source>
        <dbReference type="Proteomes" id="UP000612746"/>
    </source>
</evidence>
<dbReference type="CDD" id="cd00238">
    <property type="entry name" value="ERp29c"/>
    <property type="match status" value="1"/>
</dbReference>
<evidence type="ECO:0000259" key="12">
    <source>
        <dbReference type="PROSITE" id="PS51352"/>
    </source>
</evidence>
<dbReference type="AlphaFoldDB" id="A0A8H7UNX9"/>
<dbReference type="Pfam" id="PF07749">
    <property type="entry name" value="ERp29"/>
    <property type="match status" value="1"/>
</dbReference>
<dbReference type="GO" id="GO:0005783">
    <property type="term" value="C:endoplasmic reticulum"/>
    <property type="evidence" value="ECO:0007669"/>
    <property type="project" value="InterPro"/>
</dbReference>
<sequence>MGAFRNLFIFLTLLNAAFLGYDHYQGGNLATELVTNARTLTPEKIQGHVFTAIENAKSITPQQIAMQVNGLFDHLKNVNSPSDLFKPRTGASTAAELDGNVVVLNDDNFKSTIDGSKPALVEFYAPWCGHCKTLAPIYAQLGDAFAHAQDQVIVAKFDADTHRNTGGEYGVQGFPTLKWFPKGVNSPDGVEDYKGGRDLDSLSKFIKDKTGMSKLLGIRPRIKAVKSDVVILDTKNFHSIVDQSDKNVLVEFYAQWCGHCKSLAPIYEKLGNTFANEKNCVIAKIDADTERDIGTEYDISGFPTLKFFPKGDDKTPIAYEGSRTEAGFVEFLNKHCGTHRLVGGGLNDEAGRIPALDELAIKFVSTSDKATRESILEQAQAEAKKSSESLATYYYKIMEKVLEKGDAFLNTEKQRIEKVSSTGSVTEAKADNFKSRKNILAAFDRYAQPVPKQEL</sequence>
<proteinExistence type="inferred from homology"/>
<dbReference type="Gene3D" id="3.40.30.10">
    <property type="entry name" value="Glutaredoxin"/>
    <property type="match status" value="2"/>
</dbReference>
<organism evidence="13 14">
    <name type="scientific">Umbelopsis vinacea</name>
    <dbReference type="NCBI Taxonomy" id="44442"/>
    <lineage>
        <taxon>Eukaryota</taxon>
        <taxon>Fungi</taxon>
        <taxon>Fungi incertae sedis</taxon>
        <taxon>Mucoromycota</taxon>
        <taxon>Mucoromycotina</taxon>
        <taxon>Umbelopsidomycetes</taxon>
        <taxon>Umbelopsidales</taxon>
        <taxon>Umbelopsidaceae</taxon>
        <taxon>Umbelopsis</taxon>
    </lineage>
</organism>
<evidence type="ECO:0000256" key="11">
    <source>
        <dbReference type="SAM" id="SignalP"/>
    </source>
</evidence>
<evidence type="ECO:0000256" key="2">
    <source>
        <dbReference type="ARBA" id="ARBA00006347"/>
    </source>
</evidence>
<dbReference type="OrthoDB" id="10264505at2759"/>
<dbReference type="GO" id="GO:0003756">
    <property type="term" value="F:protein disulfide isomerase activity"/>
    <property type="evidence" value="ECO:0007669"/>
    <property type="project" value="UniProtKB-EC"/>
</dbReference>
<keyword evidence="8" id="KW-0413">Isomerase</keyword>
<evidence type="ECO:0000313" key="13">
    <source>
        <dbReference type="EMBL" id="KAG2188692.1"/>
    </source>
</evidence>
<comment type="similarity">
    <text evidence="2 10">Belongs to the protein disulfide isomerase family.</text>
</comment>
<keyword evidence="7" id="KW-1015">Disulfide bond</keyword>
<dbReference type="EMBL" id="JAEPRA010000001">
    <property type="protein sequence ID" value="KAG2188692.1"/>
    <property type="molecule type" value="Genomic_DNA"/>
</dbReference>
<dbReference type="PRINTS" id="PR00421">
    <property type="entry name" value="THIOREDOXIN"/>
</dbReference>
<dbReference type="Gene3D" id="1.20.1150.12">
    <property type="entry name" value="Endoplasmic reticulum resident protein 29, C-terminal domain"/>
    <property type="match status" value="1"/>
</dbReference>
<dbReference type="PANTHER" id="PTHR45672:SF11">
    <property type="entry name" value="PROTEIN DISULFIDE-ISOMERASE C17H9.14C"/>
    <property type="match status" value="1"/>
</dbReference>
<evidence type="ECO:0000256" key="9">
    <source>
        <dbReference type="ARBA" id="ARBA00023284"/>
    </source>
</evidence>
<dbReference type="PROSITE" id="PS00194">
    <property type="entry name" value="THIOREDOXIN_1"/>
    <property type="match status" value="2"/>
</dbReference>
<dbReference type="InterPro" id="IPR036249">
    <property type="entry name" value="Thioredoxin-like_sf"/>
</dbReference>
<dbReference type="InterPro" id="IPR051063">
    <property type="entry name" value="PDI"/>
</dbReference>
<evidence type="ECO:0000256" key="7">
    <source>
        <dbReference type="ARBA" id="ARBA00023157"/>
    </source>
</evidence>
<feature type="domain" description="Thioredoxin" evidence="12">
    <location>
        <begin position="213"/>
        <end position="337"/>
    </location>
</feature>
<gene>
    <name evidence="13" type="ORF">INT44_003831</name>
</gene>
<accession>A0A8H7UNX9</accession>
<keyword evidence="4 11" id="KW-0732">Signal</keyword>
<evidence type="ECO:0000256" key="4">
    <source>
        <dbReference type="ARBA" id="ARBA00022729"/>
    </source>
</evidence>
<evidence type="ECO:0000256" key="6">
    <source>
        <dbReference type="ARBA" id="ARBA00022824"/>
    </source>
</evidence>
<dbReference type="PROSITE" id="PS51352">
    <property type="entry name" value="THIOREDOXIN_2"/>
    <property type="match status" value="2"/>
</dbReference>
<dbReference type="FunFam" id="3.40.30.10:FF:000032">
    <property type="entry name" value="Protein disulfide-isomerase A6 homolog"/>
    <property type="match status" value="1"/>
</dbReference>
<dbReference type="NCBIfam" id="TIGR01126">
    <property type="entry name" value="pdi_dom"/>
    <property type="match status" value="2"/>
</dbReference>
<evidence type="ECO:0000256" key="3">
    <source>
        <dbReference type="ARBA" id="ARBA00012723"/>
    </source>
</evidence>
<dbReference type="InterPro" id="IPR005788">
    <property type="entry name" value="PDI_thioredoxin-like_dom"/>
</dbReference>
<dbReference type="InterPro" id="IPR017937">
    <property type="entry name" value="Thioredoxin_CS"/>
</dbReference>
<keyword evidence="9" id="KW-0676">Redox-active center</keyword>
<dbReference type="GO" id="GO:0006457">
    <property type="term" value="P:protein folding"/>
    <property type="evidence" value="ECO:0007669"/>
    <property type="project" value="TreeGrafter"/>
</dbReference>
<dbReference type="InterPro" id="IPR036356">
    <property type="entry name" value="ERp29_C_sf"/>
</dbReference>
<feature type="chain" id="PRO_5034931898" description="protein disulfide-isomerase" evidence="11">
    <location>
        <begin position="17"/>
        <end position="455"/>
    </location>
</feature>
<dbReference type="Pfam" id="PF00085">
    <property type="entry name" value="Thioredoxin"/>
    <property type="match status" value="2"/>
</dbReference>
<dbReference type="Proteomes" id="UP000612746">
    <property type="component" value="Unassembled WGS sequence"/>
</dbReference>
<reference evidence="13" key="1">
    <citation type="submission" date="2020-12" db="EMBL/GenBank/DDBJ databases">
        <title>Metabolic potential, ecology and presence of endohyphal bacteria is reflected in genomic diversity of Mucoromycotina.</title>
        <authorList>
            <person name="Muszewska A."/>
            <person name="Okrasinska A."/>
            <person name="Steczkiewicz K."/>
            <person name="Drgas O."/>
            <person name="Orlowska M."/>
            <person name="Perlinska-Lenart U."/>
            <person name="Aleksandrzak-Piekarczyk T."/>
            <person name="Szatraj K."/>
            <person name="Zielenkiewicz U."/>
            <person name="Pilsyk S."/>
            <person name="Malc E."/>
            <person name="Mieczkowski P."/>
            <person name="Kruszewska J.S."/>
            <person name="Biernat P."/>
            <person name="Pawlowska J."/>
        </authorList>
    </citation>
    <scope>NUCLEOTIDE SEQUENCE</scope>
    <source>
        <strain evidence="13">WA0000051536</strain>
    </source>
</reference>
<name>A0A8H7UNX9_9FUNG</name>
<dbReference type="EC" id="5.3.4.1" evidence="3"/>
<dbReference type="InterPro" id="IPR013766">
    <property type="entry name" value="Thioredoxin_domain"/>
</dbReference>
<keyword evidence="5" id="KW-0677">Repeat</keyword>
<dbReference type="SUPFAM" id="SSF47933">
    <property type="entry name" value="ERP29 C domain-like"/>
    <property type="match status" value="1"/>
</dbReference>
<evidence type="ECO:0000256" key="10">
    <source>
        <dbReference type="RuleBase" id="RU004208"/>
    </source>
</evidence>